<dbReference type="AlphaFoldDB" id="A0A6A4H584"/>
<evidence type="ECO:0000313" key="2">
    <source>
        <dbReference type="Proteomes" id="UP000799118"/>
    </source>
</evidence>
<evidence type="ECO:0000313" key="1">
    <source>
        <dbReference type="EMBL" id="KAE9392880.1"/>
    </source>
</evidence>
<dbReference type="EMBL" id="ML769586">
    <property type="protein sequence ID" value="KAE9392880.1"/>
    <property type="molecule type" value="Genomic_DNA"/>
</dbReference>
<proteinExistence type="predicted"/>
<keyword evidence="2" id="KW-1185">Reference proteome</keyword>
<reference evidence="1" key="1">
    <citation type="journal article" date="2019" name="Environ. Microbiol.">
        <title>Fungal ecological strategies reflected in gene transcription - a case study of two litter decomposers.</title>
        <authorList>
            <person name="Barbi F."/>
            <person name="Kohler A."/>
            <person name="Barry K."/>
            <person name="Baskaran P."/>
            <person name="Daum C."/>
            <person name="Fauchery L."/>
            <person name="Ihrmark K."/>
            <person name="Kuo A."/>
            <person name="LaButti K."/>
            <person name="Lipzen A."/>
            <person name="Morin E."/>
            <person name="Grigoriev I.V."/>
            <person name="Henrissat B."/>
            <person name="Lindahl B."/>
            <person name="Martin F."/>
        </authorList>
    </citation>
    <scope>NUCLEOTIDE SEQUENCE</scope>
    <source>
        <strain evidence="1">JB14</strain>
    </source>
</reference>
<sequence length="51" mass="5761">MPGGWVFTPVKGLSILFVKRVFGNVRKRMRTLTPPVAASRGQVKVRKCPRH</sequence>
<protein>
    <submittedName>
        <fullName evidence="1">Uncharacterized protein</fullName>
    </submittedName>
</protein>
<gene>
    <name evidence="1" type="ORF">BT96DRAFT_924447</name>
</gene>
<organism evidence="1 2">
    <name type="scientific">Gymnopus androsaceus JB14</name>
    <dbReference type="NCBI Taxonomy" id="1447944"/>
    <lineage>
        <taxon>Eukaryota</taxon>
        <taxon>Fungi</taxon>
        <taxon>Dikarya</taxon>
        <taxon>Basidiomycota</taxon>
        <taxon>Agaricomycotina</taxon>
        <taxon>Agaricomycetes</taxon>
        <taxon>Agaricomycetidae</taxon>
        <taxon>Agaricales</taxon>
        <taxon>Marasmiineae</taxon>
        <taxon>Omphalotaceae</taxon>
        <taxon>Gymnopus</taxon>
    </lineage>
</organism>
<name>A0A6A4H584_9AGAR</name>
<dbReference type="Proteomes" id="UP000799118">
    <property type="component" value="Unassembled WGS sequence"/>
</dbReference>
<accession>A0A6A4H584</accession>